<dbReference type="Proteomes" id="UP000494110">
    <property type="component" value="Unassembled WGS sequence"/>
</dbReference>
<dbReference type="Gene3D" id="3.90.1150.10">
    <property type="entry name" value="Aspartate Aminotransferase, domain 1"/>
    <property type="match status" value="1"/>
</dbReference>
<dbReference type="GO" id="GO:0019450">
    <property type="term" value="P:L-cysteine catabolic process to pyruvate"/>
    <property type="evidence" value="ECO:0007669"/>
    <property type="project" value="TreeGrafter"/>
</dbReference>
<dbReference type="InterPro" id="IPR015421">
    <property type="entry name" value="PyrdxlP-dep_Trfase_major"/>
</dbReference>
<dbReference type="AlphaFoldDB" id="A0A6P2X8J6"/>
<dbReference type="PANTHER" id="PTHR43500:SF1">
    <property type="entry name" value="CYSTATHIONINE BETA-LYASE-RELATED"/>
    <property type="match status" value="1"/>
</dbReference>
<dbReference type="Pfam" id="PF01053">
    <property type="entry name" value="Cys_Met_Meta_PP"/>
    <property type="match status" value="1"/>
</dbReference>
<dbReference type="SUPFAM" id="SSF53383">
    <property type="entry name" value="PLP-dependent transferases"/>
    <property type="match status" value="1"/>
</dbReference>
<organism evidence="8 9">
    <name type="scientific">Burkholderia lata (strain ATCC 17760 / DSM 23089 / LMG 22485 / NCIMB 9086 / R18194 / 383)</name>
    <dbReference type="NCBI Taxonomy" id="482957"/>
    <lineage>
        <taxon>Bacteria</taxon>
        <taxon>Pseudomonadati</taxon>
        <taxon>Pseudomonadota</taxon>
        <taxon>Betaproteobacteria</taxon>
        <taxon>Burkholderiales</taxon>
        <taxon>Burkholderiaceae</taxon>
        <taxon>Burkholderia</taxon>
        <taxon>Burkholderia cepacia complex</taxon>
    </lineage>
</organism>
<dbReference type="InterPro" id="IPR000277">
    <property type="entry name" value="Cys/Met-Metab_PyrdxlP-dep_enz"/>
</dbReference>
<name>A0A6P2X8J6_BURL3</name>
<feature type="modified residue" description="N6-(pyridoxal phosphate)lysine" evidence="6">
    <location>
        <position position="218"/>
    </location>
</feature>
<dbReference type="GO" id="GO:0030170">
    <property type="term" value="F:pyridoxal phosphate binding"/>
    <property type="evidence" value="ECO:0007669"/>
    <property type="project" value="InterPro"/>
</dbReference>
<dbReference type="Gene3D" id="3.40.640.10">
    <property type="entry name" value="Type I PLP-dependent aspartate aminotransferase-like (Major domain)"/>
    <property type="match status" value="1"/>
</dbReference>
<keyword evidence="4 8" id="KW-0456">Lyase</keyword>
<dbReference type="InterPro" id="IPR015424">
    <property type="entry name" value="PyrdxlP-dep_Trfase"/>
</dbReference>
<evidence type="ECO:0000256" key="6">
    <source>
        <dbReference type="PIRSR" id="PIRSR001434-2"/>
    </source>
</evidence>
<proteinExistence type="inferred from homology"/>
<evidence type="ECO:0000256" key="2">
    <source>
        <dbReference type="ARBA" id="ARBA00009077"/>
    </source>
</evidence>
<dbReference type="RefSeq" id="WP_175012769.1">
    <property type="nucleotide sequence ID" value="NZ_CABVQN010000012.1"/>
</dbReference>
<evidence type="ECO:0000313" key="9">
    <source>
        <dbReference type="Proteomes" id="UP000494110"/>
    </source>
</evidence>
<dbReference type="InterPro" id="IPR006233">
    <property type="entry name" value="Cys_b_lyase_bac"/>
</dbReference>
<comment type="catalytic activity">
    <reaction evidence="5">
        <text>L,L-cystathionine + H2O = L-homocysteine + pyruvate + NH4(+)</text>
        <dbReference type="Rhea" id="RHEA:13965"/>
        <dbReference type="ChEBI" id="CHEBI:15361"/>
        <dbReference type="ChEBI" id="CHEBI:15377"/>
        <dbReference type="ChEBI" id="CHEBI:28938"/>
        <dbReference type="ChEBI" id="CHEBI:58161"/>
        <dbReference type="ChEBI" id="CHEBI:58199"/>
    </reaction>
</comment>
<comment type="similarity">
    <text evidence="2 7">Belongs to the trans-sulfuration enzymes family.</text>
</comment>
<protein>
    <submittedName>
        <fullName evidence="8">Cystathionine beta-lyase</fullName>
    </submittedName>
</protein>
<evidence type="ECO:0000256" key="1">
    <source>
        <dbReference type="ARBA" id="ARBA00001933"/>
    </source>
</evidence>
<dbReference type="EMBL" id="CABVQN010000012">
    <property type="protein sequence ID" value="VWD05780.1"/>
    <property type="molecule type" value="Genomic_DNA"/>
</dbReference>
<keyword evidence="3 6" id="KW-0663">Pyridoxal phosphate</keyword>
<evidence type="ECO:0000256" key="7">
    <source>
        <dbReference type="RuleBase" id="RU362118"/>
    </source>
</evidence>
<comment type="cofactor">
    <cofactor evidence="1 7">
        <name>pyridoxal 5'-phosphate</name>
        <dbReference type="ChEBI" id="CHEBI:597326"/>
    </cofactor>
</comment>
<sequence length="401" mass="43537">MSERLRPATQLVDRNCVRLHDGVMLPVPQSIQATTVLFDSPDRMLPIDKASLTRQSGGLADTFYYGPVGTPTTFALADNLCMLEDAAHCTLFPSGQAAIHAVMSVVARAGDEVLVTDSVTYTTRWMFDQVCARAGVSIRYFPATDVAAFAARLSPRTKAVFFESPGSMLFEIQEVAAMARLCRTRGIVTVLDNTWSASTFFNGFRTGLVDCVVLSLSKYHGAPMGVSGGAVLTNDAALHAECVNFGALVGATISPDAAARIAAGLPNLRLRLAHQSATAMHLLPLIADRVGDEHVFHPAHRAFGQRSLWERDFRGANSLLTVRCPVAGADDVRALLLRFRMFRHGYGWGGDTSLVNVVAPNRERQFPVAPRDAAYLRLYVGMEDPADLERDLMHALGSVCR</sequence>
<evidence type="ECO:0000256" key="4">
    <source>
        <dbReference type="ARBA" id="ARBA00023239"/>
    </source>
</evidence>
<dbReference type="PIRSF" id="PIRSF001434">
    <property type="entry name" value="CGS"/>
    <property type="match status" value="1"/>
</dbReference>
<dbReference type="InterPro" id="IPR015422">
    <property type="entry name" value="PyrdxlP-dep_Trfase_small"/>
</dbReference>
<dbReference type="GO" id="GO:0019346">
    <property type="term" value="P:transsulfuration"/>
    <property type="evidence" value="ECO:0007669"/>
    <property type="project" value="InterPro"/>
</dbReference>
<accession>A0A6P2X8J6</accession>
<dbReference type="PANTHER" id="PTHR43500">
    <property type="entry name" value="CYSTATHIONINE BETA-LYASE-RELATED"/>
    <property type="match status" value="1"/>
</dbReference>
<evidence type="ECO:0000313" key="8">
    <source>
        <dbReference type="EMBL" id="VWD05780.1"/>
    </source>
</evidence>
<dbReference type="GO" id="GO:0047804">
    <property type="term" value="F:cysteine-S-conjugate beta-lyase activity"/>
    <property type="evidence" value="ECO:0007669"/>
    <property type="project" value="InterPro"/>
</dbReference>
<reference evidence="8 9" key="1">
    <citation type="submission" date="2019-09" db="EMBL/GenBank/DDBJ databases">
        <authorList>
            <person name="Depoorter E."/>
        </authorList>
    </citation>
    <scope>NUCLEOTIDE SEQUENCE [LARGE SCALE GENOMIC DNA]</scope>
    <source>
        <strain evidence="8">R-39750</strain>
    </source>
</reference>
<gene>
    <name evidence="8" type="ORF">BLA39750_02878</name>
</gene>
<evidence type="ECO:0000256" key="5">
    <source>
        <dbReference type="ARBA" id="ARBA00047517"/>
    </source>
</evidence>
<evidence type="ECO:0000256" key="3">
    <source>
        <dbReference type="ARBA" id="ARBA00022898"/>
    </source>
</evidence>